<feature type="region of interest" description="Disordered" evidence="1">
    <location>
        <begin position="362"/>
        <end position="387"/>
    </location>
</feature>
<feature type="region of interest" description="Disordered" evidence="1">
    <location>
        <begin position="280"/>
        <end position="302"/>
    </location>
</feature>
<dbReference type="Pfam" id="PF14383">
    <property type="entry name" value="VARLMGL"/>
    <property type="match status" value="1"/>
</dbReference>
<dbReference type="EnsemblPlants" id="HORVU.MOREX.r3.4HG0335180.1">
    <property type="protein sequence ID" value="HORVU.MOREX.r3.4HG0335180.1"/>
    <property type="gene ID" value="HORVU.MOREX.r3.4HG0335180"/>
</dbReference>
<reference evidence="4" key="3">
    <citation type="submission" date="2022-01" db="UniProtKB">
        <authorList>
            <consortium name="EnsemblPlants"/>
        </authorList>
    </citation>
    <scope>IDENTIFICATION</scope>
    <source>
        <strain evidence="4">subsp. vulgare</strain>
    </source>
</reference>
<evidence type="ECO:0000259" key="3">
    <source>
        <dbReference type="Pfam" id="PF14383"/>
    </source>
</evidence>
<dbReference type="PaxDb" id="4513-MLOC_11551.3"/>
<dbReference type="Pfam" id="PF14309">
    <property type="entry name" value="DUF4378"/>
    <property type="match status" value="1"/>
</dbReference>
<gene>
    <name evidence="4" type="primary">LOC123447224</name>
</gene>
<dbReference type="PANTHER" id="PTHR46836:SF6">
    <property type="entry name" value="EXPRESSED PROTEIN"/>
    <property type="match status" value="1"/>
</dbReference>
<evidence type="ECO:0000313" key="5">
    <source>
        <dbReference type="Proteomes" id="UP000011116"/>
    </source>
</evidence>
<feature type="domain" description="DUF4378" evidence="2">
    <location>
        <begin position="596"/>
        <end position="747"/>
    </location>
</feature>
<dbReference type="Gramene" id="HORVU.MOREX.r3.4HG0335180.1">
    <property type="protein sequence ID" value="HORVU.MOREX.r3.4HG0335180.1"/>
    <property type="gene ID" value="HORVU.MOREX.r3.4HG0335180"/>
</dbReference>
<feature type="domain" description="DUF3741" evidence="3">
    <location>
        <begin position="41"/>
        <end position="57"/>
    </location>
</feature>
<feature type="compositionally biased region" description="Polar residues" evidence="1">
    <location>
        <begin position="280"/>
        <end position="298"/>
    </location>
</feature>
<dbReference type="OMA" id="FSTFDCI"/>
<dbReference type="ExpressionAtlas" id="M0UJL9">
    <property type="expression patterns" value="baseline"/>
</dbReference>
<keyword evidence="5" id="KW-1185">Reference proteome</keyword>
<sequence>MEQISLGHRYKECKPQRISSCPAKLLVGKDVLKELEERRSSPSVVAKLMGIDVLPPTFVAHRRHQQFKDVFEVSEELPETSTKEMPYHCPKGLPSLKRSAMKFKKLMPSKSPYCDGTFDNDVGLDRLNPLEIDNPLFEKYPRNVNYSPNNQHQKDTAGTFWKYPVGLANSSLKDIKKLSRGNYGDFNNIVVLEPGLGNSHDPENSFSMPLLSHDSWNSRRDRKKKLAESVVMSNERVSEHLLDTVNVARIKRERYSKGEEPSFDQFNVVDMNSTGSFQMYSGGDINSRQNNKSSTSSLPWKYDEGDVRSRTLAQMFALSDSERVKKNLNPHAQIQHNKPDQGKGQNKEGCYIVLPKHGTPLSLHTSLDRSSSSEGSPNSEIFPNPSVSYNNGKVSFDSFLSKRRLKQIASGRQNNLRNASAVKSLALEQRRPASPSLDDSSCHSWRLSDNVSTSDCTNERVLFATDEGLIHEPAETVPSTFQLQLPREQKVSATPLQCHGYESVSISNHDDLAKSRKGLEEFEQPSPVSILQPPTDEDSCCSGFFKNDLQDMPNVETRIDHRRFRDEPEVSSMSSDDGNDSSYKSMEAFLVEEDRDFSYLLDILISSGMIVSTDWQLLCKSWHSSSFPVAPQVFERLESKYTKITSWPKPERRLMFDLANSVLSDVLAPCTSIHPWLMTSTRQCMPIWGPEGPVEKVWQMMVRQQEELAIGHPDDKVLDPNWLELGDDIYTVGNQIATMLHADLLEEVILEFLSLSGSVAACM</sequence>
<dbReference type="Gramene" id="HORVU.MOREX.r2.4HG0279510.1">
    <property type="protein sequence ID" value="HORVU.MOREX.r2.4HG0279510.1"/>
    <property type="gene ID" value="HORVU.MOREX.r2.4HG0279510"/>
</dbReference>
<dbReference type="AlphaFoldDB" id="M0UJL9"/>
<dbReference type="InParanoid" id="M0UJL9"/>
<dbReference type="Proteomes" id="UP000011116">
    <property type="component" value="Chromosome 4H"/>
</dbReference>
<dbReference type="InterPro" id="IPR025486">
    <property type="entry name" value="DUF4378"/>
</dbReference>
<reference evidence="4" key="2">
    <citation type="submission" date="2020-10" db="EMBL/GenBank/DDBJ databases">
        <authorList>
            <person name="Scholz U."/>
            <person name="Mascher M."/>
            <person name="Fiebig A."/>
        </authorList>
    </citation>
    <scope>NUCLEOTIDE SEQUENCE [LARGE SCALE GENOMIC DNA]</scope>
    <source>
        <strain evidence="4">cv. Morex</strain>
    </source>
</reference>
<evidence type="ECO:0008006" key="6">
    <source>
        <dbReference type="Google" id="ProtNLM"/>
    </source>
</evidence>
<dbReference type="InterPro" id="IPR032795">
    <property type="entry name" value="DUF3741-assoc"/>
</dbReference>
<evidence type="ECO:0000256" key="1">
    <source>
        <dbReference type="SAM" id="MobiDB-lite"/>
    </source>
</evidence>
<dbReference type="OrthoDB" id="1925259at2759"/>
<dbReference type="PANTHER" id="PTHR46836">
    <property type="entry name" value="AFADIN"/>
    <property type="match status" value="1"/>
</dbReference>
<protein>
    <recommendedName>
        <fullName evidence="6">DUF4378 domain-containing protein</fullName>
    </recommendedName>
</protein>
<reference evidence="5" key="1">
    <citation type="journal article" date="2012" name="Nature">
        <title>A physical, genetic and functional sequence assembly of the barley genome.</title>
        <authorList>
            <consortium name="The International Barley Genome Sequencing Consortium"/>
            <person name="Mayer K.F."/>
            <person name="Waugh R."/>
            <person name="Brown J.W."/>
            <person name="Schulman A."/>
            <person name="Langridge P."/>
            <person name="Platzer M."/>
            <person name="Fincher G.B."/>
            <person name="Muehlbauer G.J."/>
            <person name="Sato K."/>
            <person name="Close T.J."/>
            <person name="Wise R.P."/>
            <person name="Stein N."/>
        </authorList>
    </citation>
    <scope>NUCLEOTIDE SEQUENCE [LARGE SCALE GENOMIC DNA]</scope>
    <source>
        <strain evidence="5">cv. Morex</strain>
    </source>
</reference>
<name>M0UJL9_HORVV</name>
<dbReference type="eggNOG" id="ENOG502RBI2">
    <property type="taxonomic scope" value="Eukaryota"/>
</dbReference>
<organism evidence="4 5">
    <name type="scientific">Hordeum vulgare subsp. vulgare</name>
    <name type="common">Domesticated barley</name>
    <dbReference type="NCBI Taxonomy" id="112509"/>
    <lineage>
        <taxon>Eukaryota</taxon>
        <taxon>Viridiplantae</taxon>
        <taxon>Streptophyta</taxon>
        <taxon>Embryophyta</taxon>
        <taxon>Tracheophyta</taxon>
        <taxon>Spermatophyta</taxon>
        <taxon>Magnoliopsida</taxon>
        <taxon>Liliopsida</taxon>
        <taxon>Poales</taxon>
        <taxon>Poaceae</taxon>
        <taxon>BOP clade</taxon>
        <taxon>Pooideae</taxon>
        <taxon>Triticodae</taxon>
        <taxon>Triticeae</taxon>
        <taxon>Hordeinae</taxon>
        <taxon>Hordeum</taxon>
    </lineage>
</organism>
<evidence type="ECO:0000313" key="4">
    <source>
        <dbReference type="EnsemblPlants" id="HORVU.MOREX.r3.4HG0335180.1"/>
    </source>
</evidence>
<dbReference type="GeneID" id="123447224"/>
<dbReference type="KEGG" id="hvg:123447224"/>
<evidence type="ECO:0000259" key="2">
    <source>
        <dbReference type="Pfam" id="PF14309"/>
    </source>
</evidence>
<dbReference type="RefSeq" id="XP_044979741.1">
    <property type="nucleotide sequence ID" value="XM_045123806.1"/>
</dbReference>
<feature type="compositionally biased region" description="Low complexity" evidence="1">
    <location>
        <begin position="362"/>
        <end position="379"/>
    </location>
</feature>
<accession>M0UJL9</accession>
<dbReference type="FunCoup" id="M0UJL9">
    <property type="interactions" value="2"/>
</dbReference>
<proteinExistence type="predicted"/>